<sequence>MVLILSPNLSSPWLGSASSLLPRARPASLPPCWPPSPSPSRAPQPSLLWLQPLPRARFNVAQDTDTVEFAPLLGWPWSPRRRLCYSMFVSHLIPTQHLYFDVNYVCLYV</sequence>
<accession>B6SM62</accession>
<organism evidence="1">
    <name type="scientific">Zea mays</name>
    <name type="common">Maize</name>
    <dbReference type="NCBI Taxonomy" id="4577"/>
    <lineage>
        <taxon>Eukaryota</taxon>
        <taxon>Viridiplantae</taxon>
        <taxon>Streptophyta</taxon>
        <taxon>Embryophyta</taxon>
        <taxon>Tracheophyta</taxon>
        <taxon>Spermatophyta</taxon>
        <taxon>Magnoliopsida</taxon>
        <taxon>Liliopsida</taxon>
        <taxon>Poales</taxon>
        <taxon>Poaceae</taxon>
        <taxon>PACMAD clade</taxon>
        <taxon>Panicoideae</taxon>
        <taxon>Andropogonodae</taxon>
        <taxon>Andropogoneae</taxon>
        <taxon>Tripsacinae</taxon>
        <taxon>Zea</taxon>
    </lineage>
</organism>
<protein>
    <submittedName>
        <fullName evidence="1">Uncharacterized protein</fullName>
    </submittedName>
</protein>
<dbReference type="AlphaFoldDB" id="B6SM62"/>
<name>B6SM62_MAIZE</name>
<evidence type="ECO:0000313" key="1">
    <source>
        <dbReference type="EMBL" id="ACG25945.1"/>
    </source>
</evidence>
<dbReference type="EMBL" id="EU953827">
    <property type="protein sequence ID" value="ACG25945.1"/>
    <property type="molecule type" value="mRNA"/>
</dbReference>
<reference evidence="1" key="1">
    <citation type="journal article" date="2009" name="Plant Mol. Biol.">
        <title>Insights into corn genes derived from large-scale cDNA sequencing.</title>
        <authorList>
            <person name="Alexandrov N.N."/>
            <person name="Brover V.V."/>
            <person name="Freidin S."/>
            <person name="Troukhan M.E."/>
            <person name="Tatarinova T.V."/>
            <person name="Zhang H."/>
            <person name="Swaller T.J."/>
            <person name="Lu Y.P."/>
            <person name="Bouck J."/>
            <person name="Flavell R.B."/>
            <person name="Feldmann K.A."/>
        </authorList>
    </citation>
    <scope>NUCLEOTIDE SEQUENCE</scope>
</reference>
<proteinExistence type="evidence at transcript level"/>